<feature type="transmembrane region" description="Helical" evidence="1">
    <location>
        <begin position="332"/>
        <end position="350"/>
    </location>
</feature>
<accession>A0A067Q5Q5</accession>
<dbReference type="AlphaFoldDB" id="A0A067Q5Q5"/>
<keyword evidence="4" id="KW-1185">Reference proteome</keyword>
<name>A0A067Q5Q5_9AGAM</name>
<dbReference type="Pfam" id="PF20151">
    <property type="entry name" value="DUF6533"/>
    <property type="match status" value="1"/>
</dbReference>
<dbReference type="Proteomes" id="UP000027265">
    <property type="component" value="Unassembled WGS sequence"/>
</dbReference>
<feature type="transmembrane region" description="Helical" evidence="1">
    <location>
        <begin position="209"/>
        <end position="231"/>
    </location>
</feature>
<evidence type="ECO:0000256" key="1">
    <source>
        <dbReference type="SAM" id="Phobius"/>
    </source>
</evidence>
<keyword evidence="1" id="KW-0472">Membrane</keyword>
<proteinExistence type="predicted"/>
<feature type="transmembrane region" description="Helical" evidence="1">
    <location>
        <begin position="125"/>
        <end position="147"/>
    </location>
</feature>
<gene>
    <name evidence="3" type="ORF">JAAARDRAFT_192417</name>
</gene>
<organism evidence="3 4">
    <name type="scientific">Jaapia argillacea MUCL 33604</name>
    <dbReference type="NCBI Taxonomy" id="933084"/>
    <lineage>
        <taxon>Eukaryota</taxon>
        <taxon>Fungi</taxon>
        <taxon>Dikarya</taxon>
        <taxon>Basidiomycota</taxon>
        <taxon>Agaricomycotina</taxon>
        <taxon>Agaricomycetes</taxon>
        <taxon>Agaricomycetidae</taxon>
        <taxon>Jaapiales</taxon>
        <taxon>Jaapiaceae</taxon>
        <taxon>Jaapia</taxon>
    </lineage>
</organism>
<dbReference type="EMBL" id="KL197716">
    <property type="protein sequence ID" value="KDQ58832.1"/>
    <property type="molecule type" value="Genomic_DNA"/>
</dbReference>
<evidence type="ECO:0000313" key="4">
    <source>
        <dbReference type="Proteomes" id="UP000027265"/>
    </source>
</evidence>
<feature type="domain" description="DUF6533" evidence="2">
    <location>
        <begin position="106"/>
        <end position="134"/>
    </location>
</feature>
<feature type="transmembrane region" description="Helical" evidence="1">
    <location>
        <begin position="259"/>
        <end position="284"/>
    </location>
</feature>
<dbReference type="InParanoid" id="A0A067Q5Q5"/>
<feature type="transmembrane region" description="Helical" evidence="1">
    <location>
        <begin position="305"/>
        <end position="326"/>
    </location>
</feature>
<evidence type="ECO:0000259" key="2">
    <source>
        <dbReference type="Pfam" id="PF20151"/>
    </source>
</evidence>
<dbReference type="HOGENOM" id="CLU_035509_15_0_1"/>
<evidence type="ECO:0000313" key="3">
    <source>
        <dbReference type="EMBL" id="KDQ58832.1"/>
    </source>
</evidence>
<dbReference type="OrthoDB" id="3350812at2759"/>
<reference evidence="4" key="1">
    <citation type="journal article" date="2014" name="Proc. Natl. Acad. Sci. U.S.A.">
        <title>Extensive sampling of basidiomycete genomes demonstrates inadequacy of the white-rot/brown-rot paradigm for wood decay fungi.</title>
        <authorList>
            <person name="Riley R."/>
            <person name="Salamov A.A."/>
            <person name="Brown D.W."/>
            <person name="Nagy L.G."/>
            <person name="Floudas D."/>
            <person name="Held B.W."/>
            <person name="Levasseur A."/>
            <person name="Lombard V."/>
            <person name="Morin E."/>
            <person name="Otillar R."/>
            <person name="Lindquist E.A."/>
            <person name="Sun H."/>
            <person name="LaButti K.M."/>
            <person name="Schmutz J."/>
            <person name="Jabbour D."/>
            <person name="Luo H."/>
            <person name="Baker S.E."/>
            <person name="Pisabarro A.G."/>
            <person name="Walton J.D."/>
            <person name="Blanchette R.A."/>
            <person name="Henrissat B."/>
            <person name="Martin F."/>
            <person name="Cullen D."/>
            <person name="Hibbett D.S."/>
            <person name="Grigoriev I.V."/>
        </authorList>
    </citation>
    <scope>NUCLEOTIDE SEQUENCE [LARGE SCALE GENOMIC DNA]</scope>
    <source>
        <strain evidence="4">MUCL 33604</strain>
    </source>
</reference>
<keyword evidence="1" id="KW-1133">Transmembrane helix</keyword>
<protein>
    <recommendedName>
        <fullName evidence="2">DUF6533 domain-containing protein</fullName>
    </recommendedName>
</protein>
<dbReference type="InterPro" id="IPR045340">
    <property type="entry name" value="DUF6533"/>
</dbReference>
<keyword evidence="1" id="KW-0812">Transmembrane</keyword>
<feature type="transmembrane region" description="Helical" evidence="1">
    <location>
        <begin position="180"/>
        <end position="202"/>
    </location>
</feature>
<sequence>MQSGDFGKQPAIQVVDQATTVWQIGHDSQMSLAIVSERQALILLCHIQLEVFASILAPPPVHVSQAIPAVWTFRSRDSLVIIRLLSCYGHERGPFGSAEIGVLEGICIDQEVELIWKQQWSVATILYILTRYIGNAIVIAILFLLLVDLHTTPIHVLPVISISPFAAVDPMNRCVSSVMFQGWAAIIPAWIVQVILQFRVYAIYDRSRWVAILMVAFFIVQIILATFFSLYDITDFHAESNNFGLVDFCVVTNIPKFAWASWVCIMAFEAVLFLLALWKAVVRVMQSKNRWRKGLVADILLRDNLSYFLATSTAYILIAMSMFALPPIWLEIFGSYSTVISCTLGSRLILNIRAASYRHQEIDTEQIELELQDLATIRNRWSLSEIENGSIHRDDI</sequence>